<keyword evidence="2 4" id="KW-0863">Zinc-finger</keyword>
<dbReference type="SMART" id="SM00336">
    <property type="entry name" value="BBOX"/>
    <property type="match status" value="1"/>
</dbReference>
<comment type="caution">
    <text evidence="7">The sequence shown here is derived from an EMBL/GenBank/DDBJ whole genome shotgun (WGS) entry which is preliminary data.</text>
</comment>
<dbReference type="GO" id="GO:0008270">
    <property type="term" value="F:zinc ion binding"/>
    <property type="evidence" value="ECO:0007669"/>
    <property type="project" value="UniProtKB-KW"/>
</dbReference>
<dbReference type="AlphaFoldDB" id="A0ABD3CS49"/>
<keyword evidence="3" id="KW-0862">Zinc</keyword>
<evidence type="ECO:0000313" key="8">
    <source>
        <dbReference type="Proteomes" id="UP001632038"/>
    </source>
</evidence>
<dbReference type="EMBL" id="JAVIJP010000032">
    <property type="protein sequence ID" value="KAL3632811.1"/>
    <property type="molecule type" value="Genomic_DNA"/>
</dbReference>
<reference evidence="8" key="1">
    <citation type="journal article" date="2024" name="IScience">
        <title>Strigolactones Initiate the Formation of Haustorium-like Structures in Castilleja.</title>
        <authorList>
            <person name="Buerger M."/>
            <person name="Peterson D."/>
            <person name="Chory J."/>
        </authorList>
    </citation>
    <scope>NUCLEOTIDE SEQUENCE [LARGE SCALE GENOMIC DNA]</scope>
</reference>
<evidence type="ECO:0000259" key="6">
    <source>
        <dbReference type="PROSITE" id="PS50119"/>
    </source>
</evidence>
<feature type="compositionally biased region" description="Low complexity" evidence="5">
    <location>
        <begin position="110"/>
        <end position="120"/>
    </location>
</feature>
<feature type="domain" description="B box-type" evidence="6">
    <location>
        <begin position="1"/>
        <end position="47"/>
    </location>
</feature>
<evidence type="ECO:0000256" key="3">
    <source>
        <dbReference type="ARBA" id="ARBA00022833"/>
    </source>
</evidence>
<feature type="region of interest" description="Disordered" evidence="5">
    <location>
        <begin position="102"/>
        <end position="133"/>
    </location>
</feature>
<proteinExistence type="predicted"/>
<dbReference type="PROSITE" id="PS50119">
    <property type="entry name" value="ZF_BBOX"/>
    <property type="match status" value="1"/>
</dbReference>
<evidence type="ECO:0000256" key="2">
    <source>
        <dbReference type="ARBA" id="ARBA00022771"/>
    </source>
</evidence>
<keyword evidence="8" id="KW-1185">Reference proteome</keyword>
<keyword evidence="1" id="KW-0479">Metal-binding</keyword>
<protein>
    <recommendedName>
        <fullName evidence="6">B box-type domain-containing protein</fullName>
    </recommendedName>
</protein>
<evidence type="ECO:0000256" key="5">
    <source>
        <dbReference type="SAM" id="MobiDB-lite"/>
    </source>
</evidence>
<dbReference type="InterPro" id="IPR000315">
    <property type="entry name" value="Znf_B-box"/>
</dbReference>
<dbReference type="PANTHER" id="PTHR31717:SF142">
    <property type="entry name" value="B-BOX DOMAIN PROTEIN 30-RELATED"/>
    <property type="match status" value="1"/>
</dbReference>
<dbReference type="PANTHER" id="PTHR31717">
    <property type="entry name" value="ZINC FINGER PROTEIN CONSTANS-LIKE 10"/>
    <property type="match status" value="1"/>
</dbReference>
<dbReference type="Proteomes" id="UP001632038">
    <property type="component" value="Unassembled WGS sequence"/>
</dbReference>
<evidence type="ECO:0000313" key="7">
    <source>
        <dbReference type="EMBL" id="KAL3632811.1"/>
    </source>
</evidence>
<sequence length="249" mass="27014">MKSRHCELCNAAAAVYCPSDAAFLCRSCDAKVHDANFLVARHVRQSVCSNCKNFTGQEFAGVGSQPHRAICNSCSPCSDEDEDGVISFGYSSCSSDCISSTTSPAKEYSGGRSSQGSDSSSNKKRQRGGQSSRRVEFLKAEGIFVDWCGKLGVGADVAVEMACRGLSACSESWTVLPFRVCLAASMWLGLRLSGDKSVSTWQVLKRLEEISGVPAKIILAAELKLARGFRGGWRLRRRRLELEEGWAEC</sequence>
<name>A0ABD3CS49_9LAMI</name>
<evidence type="ECO:0000256" key="1">
    <source>
        <dbReference type="ARBA" id="ARBA00022723"/>
    </source>
</evidence>
<gene>
    <name evidence="7" type="ORF">CASFOL_025795</name>
</gene>
<organism evidence="7 8">
    <name type="scientific">Castilleja foliolosa</name>
    <dbReference type="NCBI Taxonomy" id="1961234"/>
    <lineage>
        <taxon>Eukaryota</taxon>
        <taxon>Viridiplantae</taxon>
        <taxon>Streptophyta</taxon>
        <taxon>Embryophyta</taxon>
        <taxon>Tracheophyta</taxon>
        <taxon>Spermatophyta</taxon>
        <taxon>Magnoliopsida</taxon>
        <taxon>eudicotyledons</taxon>
        <taxon>Gunneridae</taxon>
        <taxon>Pentapetalae</taxon>
        <taxon>asterids</taxon>
        <taxon>lamiids</taxon>
        <taxon>Lamiales</taxon>
        <taxon>Orobanchaceae</taxon>
        <taxon>Pedicularideae</taxon>
        <taxon>Castillejinae</taxon>
        <taxon>Castilleja</taxon>
    </lineage>
</organism>
<accession>A0ABD3CS49</accession>
<dbReference type="InterPro" id="IPR049808">
    <property type="entry name" value="CONSTANS-like_Bbox1"/>
</dbReference>
<dbReference type="CDD" id="cd19821">
    <property type="entry name" value="Bbox1_BBX-like"/>
    <property type="match status" value="1"/>
</dbReference>
<evidence type="ECO:0000256" key="4">
    <source>
        <dbReference type="PROSITE-ProRule" id="PRU00024"/>
    </source>
</evidence>